<dbReference type="Proteomes" id="UP000483820">
    <property type="component" value="Chromosome III"/>
</dbReference>
<organism evidence="1 2">
    <name type="scientific">Caenorhabditis remanei</name>
    <name type="common">Caenorhabditis vulgaris</name>
    <dbReference type="NCBI Taxonomy" id="31234"/>
    <lineage>
        <taxon>Eukaryota</taxon>
        <taxon>Metazoa</taxon>
        <taxon>Ecdysozoa</taxon>
        <taxon>Nematoda</taxon>
        <taxon>Chromadorea</taxon>
        <taxon>Rhabditida</taxon>
        <taxon>Rhabditina</taxon>
        <taxon>Rhabditomorpha</taxon>
        <taxon>Rhabditoidea</taxon>
        <taxon>Rhabditidae</taxon>
        <taxon>Peloderinae</taxon>
        <taxon>Caenorhabditis</taxon>
    </lineage>
</organism>
<proteinExistence type="predicted"/>
<reference evidence="1 2" key="1">
    <citation type="submission" date="2019-12" db="EMBL/GenBank/DDBJ databases">
        <title>Chromosome-level assembly of the Caenorhabditis remanei genome.</title>
        <authorList>
            <person name="Teterina A.A."/>
            <person name="Willis J.H."/>
            <person name="Phillips P.C."/>
        </authorList>
    </citation>
    <scope>NUCLEOTIDE SEQUENCE [LARGE SCALE GENOMIC DNA]</scope>
    <source>
        <strain evidence="1 2">PX506</strain>
        <tissue evidence="1">Whole organism</tissue>
    </source>
</reference>
<dbReference type="InterPro" id="IPR005020">
    <property type="entry name" value="LIN-8"/>
</dbReference>
<gene>
    <name evidence="1" type="ORF">GCK72_011112</name>
</gene>
<dbReference type="KEGG" id="crq:GCK72_011112"/>
<dbReference type="AlphaFoldDB" id="A0A6A5H717"/>
<comment type="caution">
    <text evidence="1">The sequence shown here is derived from an EMBL/GenBank/DDBJ whole genome shotgun (WGS) entry which is preliminary data.</text>
</comment>
<evidence type="ECO:0000313" key="1">
    <source>
        <dbReference type="EMBL" id="KAF1762849.1"/>
    </source>
</evidence>
<dbReference type="Pfam" id="PF03353">
    <property type="entry name" value="Lin-8"/>
    <property type="match status" value="1"/>
</dbReference>
<dbReference type="CTD" id="9806824"/>
<evidence type="ECO:0000313" key="2">
    <source>
        <dbReference type="Proteomes" id="UP000483820"/>
    </source>
</evidence>
<sequence>MEREMDHADHVVKSSNRTPNEFEDVEQVQRDISQIIDQAEQLARKNPEKAGMMSQALLEIVQMCERSDTTDVGQLFAKLATRNDKNIFKCCPTPSTYITTASSQFNWLLNSEPGDPIGVMETPNDAARYIQLYTRGEGFLTLKQMDMPLITVVIRKTIVLKIYGSQVVFTLFLHVYDSNQNSKCYDRCSSVERSHLNHFKTSSSTRMLIDMENVQMRVIMNGPSINLYYPTEATKRFLETNFTKKVFKEQTPEKENFDLLFYSDGIQLDLTVSNFDVSFVNIDTEIMVLIDFIHKIRSKKKWFWAIFITKNREMYKIENAVLKLLLCI</sequence>
<name>A0A6A5H717_CAERE</name>
<dbReference type="EMBL" id="WUAV01000003">
    <property type="protein sequence ID" value="KAF1762849.1"/>
    <property type="molecule type" value="Genomic_DNA"/>
</dbReference>
<dbReference type="RefSeq" id="XP_053587804.1">
    <property type="nucleotide sequence ID" value="XM_053728227.1"/>
</dbReference>
<protein>
    <submittedName>
        <fullName evidence="1">Uncharacterized protein</fullName>
    </submittedName>
</protein>
<dbReference type="GeneID" id="9806824"/>
<accession>A0A6A5H717</accession>